<comment type="caution">
    <text evidence="4">The sequence shown here is derived from an EMBL/GenBank/DDBJ whole genome shotgun (WGS) entry which is preliminary data.</text>
</comment>
<dbReference type="InterPro" id="IPR046346">
    <property type="entry name" value="Aminoacid_DH-like_N_sf"/>
</dbReference>
<dbReference type="GO" id="GO:0050661">
    <property type="term" value="F:NADP binding"/>
    <property type="evidence" value="ECO:0007669"/>
    <property type="project" value="TreeGrafter"/>
</dbReference>
<dbReference type="InterPro" id="IPR022893">
    <property type="entry name" value="Shikimate_DH_fam"/>
</dbReference>
<sequence>MLNPLFARLGVDAVLVPVHATPERLAEVVRGLQAIGNLDGLLITVPHKIKARAFADDLSPSVEISGSTNAMRREPDGRWFAENFDGTGFVEGLRSQGRSPHRKRVSLVGAGGAGGAIAAAVLQAGAEHLSVCDHDGRRLDALVSRLAQRWPGRVTGTATPELEAVDIAVNATALGLRADDPLPFAPAALPRGTVVADVIMKPRETPLLRVAAALGHHPHHGSHMLTQQLGLYQEFFRLNG</sequence>
<dbReference type="SUPFAM" id="SSF51735">
    <property type="entry name" value="NAD(P)-binding Rossmann-fold domains"/>
    <property type="match status" value="1"/>
</dbReference>
<dbReference type="GO" id="GO:0009073">
    <property type="term" value="P:aromatic amino acid family biosynthetic process"/>
    <property type="evidence" value="ECO:0007669"/>
    <property type="project" value="UniProtKB-KW"/>
</dbReference>
<dbReference type="GO" id="GO:0005829">
    <property type="term" value="C:cytosol"/>
    <property type="evidence" value="ECO:0007669"/>
    <property type="project" value="TreeGrafter"/>
</dbReference>
<dbReference type="PANTHER" id="PTHR21089">
    <property type="entry name" value="SHIKIMATE DEHYDROGENASE"/>
    <property type="match status" value="1"/>
</dbReference>
<keyword evidence="2" id="KW-0057">Aromatic amino acid biosynthesis</keyword>
<evidence type="ECO:0000259" key="3">
    <source>
        <dbReference type="Pfam" id="PF08501"/>
    </source>
</evidence>
<name>A0A5D4JM47_9ACTN</name>
<keyword evidence="5" id="KW-1185">Reference proteome</keyword>
<dbReference type="InterPro" id="IPR013708">
    <property type="entry name" value="Shikimate_DH-bd_N"/>
</dbReference>
<accession>A0A5D4JM47</accession>
<dbReference type="InterPro" id="IPR036291">
    <property type="entry name" value="NAD(P)-bd_dom_sf"/>
</dbReference>
<organism evidence="4 5">
    <name type="scientific">Streptomyces parvus</name>
    <dbReference type="NCBI Taxonomy" id="66428"/>
    <lineage>
        <taxon>Bacteria</taxon>
        <taxon>Bacillati</taxon>
        <taxon>Actinomycetota</taxon>
        <taxon>Actinomycetes</taxon>
        <taxon>Kitasatosporales</taxon>
        <taxon>Streptomycetaceae</taxon>
        <taxon>Streptomyces</taxon>
    </lineage>
</organism>
<dbReference type="Pfam" id="PF08501">
    <property type="entry name" value="Shikimate_dh_N"/>
    <property type="match status" value="1"/>
</dbReference>
<dbReference type="Gene3D" id="3.40.50.10860">
    <property type="entry name" value="Leucine Dehydrogenase, chain A, domain 1"/>
    <property type="match status" value="1"/>
</dbReference>
<evidence type="ECO:0000313" key="5">
    <source>
        <dbReference type="Proteomes" id="UP000323242"/>
    </source>
</evidence>
<reference evidence="4 5" key="1">
    <citation type="submission" date="2019-08" db="EMBL/GenBank/DDBJ databases">
        <title>Draft genome for granaticin producer strain Streptomyces parvus C05.</title>
        <authorList>
            <person name="Gonzalez-Pimentel J.L."/>
        </authorList>
    </citation>
    <scope>NUCLEOTIDE SEQUENCE [LARGE SCALE GENOMIC DNA]</scope>
    <source>
        <strain evidence="4 5">C05</strain>
    </source>
</reference>
<dbReference type="AlphaFoldDB" id="A0A5D4JM47"/>
<dbReference type="Proteomes" id="UP000323242">
    <property type="component" value="Unassembled WGS sequence"/>
</dbReference>
<feature type="domain" description="Shikimate dehydrogenase substrate binding N-terminal" evidence="3">
    <location>
        <begin position="1"/>
        <end position="70"/>
    </location>
</feature>
<evidence type="ECO:0000256" key="2">
    <source>
        <dbReference type="ARBA" id="ARBA00023141"/>
    </source>
</evidence>
<dbReference type="GO" id="GO:0004764">
    <property type="term" value="F:shikimate 3-dehydrogenase (NADP+) activity"/>
    <property type="evidence" value="ECO:0007669"/>
    <property type="project" value="InterPro"/>
</dbReference>
<keyword evidence="2" id="KW-0028">Amino-acid biosynthesis</keyword>
<dbReference type="PANTHER" id="PTHR21089:SF1">
    <property type="entry name" value="BIFUNCTIONAL 3-DEHYDROQUINATE DEHYDRATASE_SHIKIMATE DEHYDROGENASE, CHLOROPLASTIC"/>
    <property type="match status" value="1"/>
</dbReference>
<dbReference type="Gene3D" id="3.40.50.720">
    <property type="entry name" value="NAD(P)-binding Rossmann-like Domain"/>
    <property type="match status" value="1"/>
</dbReference>
<gene>
    <name evidence="4" type="ORF">FY004_01040</name>
</gene>
<dbReference type="EMBL" id="VSZQ01000003">
    <property type="protein sequence ID" value="TYR66431.1"/>
    <property type="molecule type" value="Genomic_DNA"/>
</dbReference>
<dbReference type="GO" id="GO:0019632">
    <property type="term" value="P:shikimate metabolic process"/>
    <property type="evidence" value="ECO:0007669"/>
    <property type="project" value="TreeGrafter"/>
</dbReference>
<evidence type="ECO:0000313" key="4">
    <source>
        <dbReference type="EMBL" id="TYR66431.1"/>
    </source>
</evidence>
<dbReference type="GO" id="GO:0009423">
    <property type="term" value="P:chorismate biosynthetic process"/>
    <property type="evidence" value="ECO:0007669"/>
    <property type="project" value="TreeGrafter"/>
</dbReference>
<proteinExistence type="predicted"/>
<dbReference type="SUPFAM" id="SSF53223">
    <property type="entry name" value="Aminoacid dehydrogenase-like, N-terminal domain"/>
    <property type="match status" value="1"/>
</dbReference>
<evidence type="ECO:0000256" key="1">
    <source>
        <dbReference type="ARBA" id="ARBA00004871"/>
    </source>
</evidence>
<comment type="pathway">
    <text evidence="1">Metabolic intermediate biosynthesis; chorismate biosynthesis; chorismate from D-erythrose 4-phosphate and phosphoenolpyruvate: step 4/7.</text>
</comment>
<protein>
    <submittedName>
        <fullName evidence="4">Shikimate dehydrogenase</fullName>
    </submittedName>
</protein>